<dbReference type="GO" id="GO:0016491">
    <property type="term" value="F:oxidoreductase activity"/>
    <property type="evidence" value="ECO:0007669"/>
    <property type="project" value="InterPro"/>
</dbReference>
<keyword evidence="4 8" id="KW-0408">Iron</keyword>
<feature type="binding site" evidence="8">
    <location>
        <position position="129"/>
    </location>
    <ligand>
        <name>[2Fe-2S] cluster</name>
        <dbReference type="ChEBI" id="CHEBI:190135"/>
    </ligand>
</feature>
<comment type="cofactor">
    <cofactor evidence="8">
        <name>[2Fe-2S] cluster</name>
        <dbReference type="ChEBI" id="CHEBI:190135"/>
    </cofactor>
    <text evidence="8">Binds 1 [2Fe-2S] cluster.</text>
</comment>
<dbReference type="NCBIfam" id="NF004638">
    <property type="entry name" value="PRK05988.1"/>
    <property type="match status" value="1"/>
</dbReference>
<evidence type="ECO:0000313" key="9">
    <source>
        <dbReference type="EMBL" id="PZF77754.1"/>
    </source>
</evidence>
<feature type="binding site" evidence="8">
    <location>
        <position position="93"/>
    </location>
    <ligand>
        <name>[2Fe-2S] cluster</name>
        <dbReference type="ChEBI" id="CHEBI:190135"/>
    </ligand>
</feature>
<dbReference type="RefSeq" id="WP_111196501.1">
    <property type="nucleotide sequence ID" value="NZ_QKVK01000002.1"/>
</dbReference>
<comment type="cofactor">
    <cofactor evidence="6">
        <name>[2Fe-2S] cluster</name>
        <dbReference type="ChEBI" id="CHEBI:190135"/>
    </cofactor>
</comment>
<dbReference type="AlphaFoldDB" id="A0A2W2BC02"/>
<organism evidence="9 10">
    <name type="scientific">Aestuariivirga litoralis</name>
    <dbReference type="NCBI Taxonomy" id="2650924"/>
    <lineage>
        <taxon>Bacteria</taxon>
        <taxon>Pseudomonadati</taxon>
        <taxon>Pseudomonadota</taxon>
        <taxon>Alphaproteobacteria</taxon>
        <taxon>Hyphomicrobiales</taxon>
        <taxon>Aestuariivirgaceae</taxon>
        <taxon>Aestuariivirga</taxon>
    </lineage>
</organism>
<feature type="binding site" evidence="8">
    <location>
        <position position="88"/>
    </location>
    <ligand>
        <name>[2Fe-2S] cluster</name>
        <dbReference type="ChEBI" id="CHEBI:190135"/>
    </ligand>
</feature>
<dbReference type="Gene3D" id="1.10.10.1590">
    <property type="entry name" value="NADH-quinone oxidoreductase subunit E"/>
    <property type="match status" value="1"/>
</dbReference>
<dbReference type="Gene3D" id="3.40.30.10">
    <property type="entry name" value="Glutaredoxin"/>
    <property type="match status" value="1"/>
</dbReference>
<comment type="catalytic activity">
    <reaction evidence="7">
        <text>a quinone + NADH + 5 H(+)(in) = a quinol + NAD(+) + 4 H(+)(out)</text>
        <dbReference type="Rhea" id="RHEA:57888"/>
        <dbReference type="ChEBI" id="CHEBI:15378"/>
        <dbReference type="ChEBI" id="CHEBI:24646"/>
        <dbReference type="ChEBI" id="CHEBI:57540"/>
        <dbReference type="ChEBI" id="CHEBI:57945"/>
        <dbReference type="ChEBI" id="CHEBI:132124"/>
    </reaction>
</comment>
<dbReference type="GO" id="GO:0046872">
    <property type="term" value="F:metal ion binding"/>
    <property type="evidence" value="ECO:0007669"/>
    <property type="project" value="UniProtKB-KW"/>
</dbReference>
<proteinExistence type="inferred from homology"/>
<dbReference type="Pfam" id="PF01257">
    <property type="entry name" value="2Fe-2S_thioredx"/>
    <property type="match status" value="1"/>
</dbReference>
<dbReference type="PIRSF" id="PIRSF000216">
    <property type="entry name" value="NADH_DH_24kDa"/>
    <property type="match status" value="1"/>
</dbReference>
<keyword evidence="10" id="KW-1185">Reference proteome</keyword>
<dbReference type="SUPFAM" id="SSF52833">
    <property type="entry name" value="Thioredoxin-like"/>
    <property type="match status" value="1"/>
</dbReference>
<keyword evidence="3 8" id="KW-0479">Metal-binding</keyword>
<dbReference type="PANTHER" id="PTHR43342:SF2">
    <property type="entry name" value="POTENTIAL NAD-REDUCING HYDROGENASE SUBUNIT"/>
    <property type="match status" value="1"/>
</dbReference>
<evidence type="ECO:0000256" key="3">
    <source>
        <dbReference type="ARBA" id="ARBA00022723"/>
    </source>
</evidence>
<dbReference type="FunFam" id="1.10.10.1590:FF:000001">
    <property type="entry name" value="NADH-quinone oxidoreductase subunit E"/>
    <property type="match status" value="1"/>
</dbReference>
<dbReference type="Proteomes" id="UP000248795">
    <property type="component" value="Unassembled WGS sequence"/>
</dbReference>
<comment type="caution">
    <text evidence="9">The sequence shown here is derived from an EMBL/GenBank/DDBJ whole genome shotgun (WGS) entry which is preliminary data.</text>
</comment>
<keyword evidence="2 8" id="KW-0001">2Fe-2S</keyword>
<protein>
    <submittedName>
        <fullName evidence="9">NADH-quinone oxidoreductase subunit E</fullName>
    </submittedName>
</protein>
<dbReference type="InterPro" id="IPR036249">
    <property type="entry name" value="Thioredoxin-like_sf"/>
</dbReference>
<evidence type="ECO:0000256" key="7">
    <source>
        <dbReference type="ARBA" id="ARBA00047712"/>
    </source>
</evidence>
<evidence type="ECO:0000256" key="4">
    <source>
        <dbReference type="ARBA" id="ARBA00023004"/>
    </source>
</evidence>
<gene>
    <name evidence="9" type="ORF">DK847_04800</name>
</gene>
<dbReference type="PANTHER" id="PTHR43342">
    <property type="entry name" value="NADH-QUINONE OXIDOREDUCTASE, E SUBUNIT"/>
    <property type="match status" value="1"/>
</dbReference>
<dbReference type="NCBIfam" id="NF005722">
    <property type="entry name" value="PRK07539.1-2"/>
    <property type="match status" value="1"/>
</dbReference>
<dbReference type="InterPro" id="IPR041921">
    <property type="entry name" value="NuoE_N"/>
</dbReference>
<comment type="similarity">
    <text evidence="1">Belongs to the complex I 24 kDa subunit family.</text>
</comment>
<feature type="binding site" evidence="8">
    <location>
        <position position="133"/>
    </location>
    <ligand>
        <name>[2Fe-2S] cluster</name>
        <dbReference type="ChEBI" id="CHEBI:190135"/>
    </ligand>
</feature>
<evidence type="ECO:0000256" key="5">
    <source>
        <dbReference type="ARBA" id="ARBA00023014"/>
    </source>
</evidence>
<evidence type="ECO:0000256" key="8">
    <source>
        <dbReference type="PIRSR" id="PIRSR000216-1"/>
    </source>
</evidence>
<name>A0A2W2BC02_9HYPH</name>
<keyword evidence="5 8" id="KW-0411">Iron-sulfur</keyword>
<dbReference type="EMBL" id="QKVK01000002">
    <property type="protein sequence ID" value="PZF77754.1"/>
    <property type="molecule type" value="Genomic_DNA"/>
</dbReference>
<dbReference type="InterPro" id="IPR028431">
    <property type="entry name" value="NADP_DH_HndA-like"/>
</dbReference>
<sequence length="163" mass="17888">MAQKTTLLDLSPREATAAREIALRYGNRPDALLEILHDLQHQLGFIPEAALPALAKSLNLSRAEVHGVVTFYHDYRREPAGRHVIKVCRAEACQSMGANELVGMIERYLKVKLGQTTADGAITVEAAYCLGNCALSPAVMVDEKLVGRVDARKFEKIVAECRS</sequence>
<evidence type="ECO:0000256" key="2">
    <source>
        <dbReference type="ARBA" id="ARBA00022714"/>
    </source>
</evidence>
<dbReference type="InterPro" id="IPR002023">
    <property type="entry name" value="NuoE-like"/>
</dbReference>
<dbReference type="GO" id="GO:0051537">
    <property type="term" value="F:2 iron, 2 sulfur cluster binding"/>
    <property type="evidence" value="ECO:0007669"/>
    <property type="project" value="UniProtKB-KW"/>
</dbReference>
<dbReference type="CDD" id="cd03081">
    <property type="entry name" value="TRX_Fd_NuoE_FDH_gamma"/>
    <property type="match status" value="1"/>
</dbReference>
<reference evidence="10" key="1">
    <citation type="submission" date="2018-06" db="EMBL/GenBank/DDBJ databases">
        <title>Aestuariibacter litoralis strain KCTC 52945T.</title>
        <authorList>
            <person name="Li X."/>
            <person name="Salam N."/>
            <person name="Li J.-L."/>
            <person name="Chen Y.-M."/>
            <person name="Yang Z.-W."/>
            <person name="Zhang L.-Y."/>
            <person name="Han M.-X."/>
            <person name="Xiao M."/>
            <person name="Li W.-J."/>
        </authorList>
    </citation>
    <scope>NUCLEOTIDE SEQUENCE [LARGE SCALE GENOMIC DNA]</scope>
    <source>
        <strain evidence="10">KCTC 52945</strain>
    </source>
</reference>
<accession>A0A2W2BC02</accession>
<evidence type="ECO:0000256" key="6">
    <source>
        <dbReference type="ARBA" id="ARBA00034078"/>
    </source>
</evidence>
<evidence type="ECO:0000256" key="1">
    <source>
        <dbReference type="ARBA" id="ARBA00010643"/>
    </source>
</evidence>
<evidence type="ECO:0000313" key="10">
    <source>
        <dbReference type="Proteomes" id="UP000248795"/>
    </source>
</evidence>